<accession>A0ABX0GP38</accession>
<dbReference type="InterPro" id="IPR018547">
    <property type="entry name" value="AbiEi_C"/>
</dbReference>
<evidence type="ECO:0000259" key="1">
    <source>
        <dbReference type="Pfam" id="PF09407"/>
    </source>
</evidence>
<keyword evidence="3" id="KW-1185">Reference proteome</keyword>
<evidence type="ECO:0000313" key="3">
    <source>
        <dbReference type="Proteomes" id="UP000800981"/>
    </source>
</evidence>
<organism evidence="2 3">
    <name type="scientific">Motilibacter deserti</name>
    <dbReference type="NCBI Taxonomy" id="2714956"/>
    <lineage>
        <taxon>Bacteria</taxon>
        <taxon>Bacillati</taxon>
        <taxon>Actinomycetota</taxon>
        <taxon>Actinomycetes</taxon>
        <taxon>Motilibacterales</taxon>
        <taxon>Motilibacteraceae</taxon>
        <taxon>Motilibacter</taxon>
    </lineage>
</organism>
<proteinExistence type="predicted"/>
<sequence length="318" mass="34415">MPRPSQRVDTVALDLLIQRDDGVMSHAELQELGVPLSSVGHKCRPGGPWQRGLPGIVLAHNGRLTRRQQLVAALKYAGPDAVLTGATALETYGARSRAAASVHVLVPQTQHRSSSGFVVVERTWRLPVAVQQARLPLAPVARAVIDEARRTKGLDDVRALVAESVQRLRCDPLDLARELAAGQRRGSALARMALEEVLVGVRSSAEADARSALLAGGVRLPEWNVALYDAHGEFLGVVDGWYDDVAVALEIDSMEFHFTAADYKRTQRRQAKLASAGALVVPVAPGDVRRDRASFARLVGETLERAAGRPRPDIRRAP</sequence>
<name>A0ABX0GP38_9ACTN</name>
<reference evidence="2 3" key="1">
    <citation type="submission" date="2020-03" db="EMBL/GenBank/DDBJ databases">
        <title>Two novel Motilibacter sp.</title>
        <authorList>
            <person name="Liu S."/>
        </authorList>
    </citation>
    <scope>NUCLEOTIDE SEQUENCE [LARGE SCALE GENOMIC DNA]</scope>
    <source>
        <strain evidence="2 3">E257</strain>
    </source>
</reference>
<protein>
    <recommendedName>
        <fullName evidence="1">AbiEi antitoxin C-terminal domain-containing protein</fullName>
    </recommendedName>
</protein>
<dbReference type="Proteomes" id="UP000800981">
    <property type="component" value="Unassembled WGS sequence"/>
</dbReference>
<gene>
    <name evidence="2" type="ORF">G9H71_02225</name>
</gene>
<feature type="domain" description="AbiEi antitoxin C-terminal" evidence="1">
    <location>
        <begin position="69"/>
        <end position="187"/>
    </location>
</feature>
<dbReference type="RefSeq" id="WP_166277126.1">
    <property type="nucleotide sequence ID" value="NZ_JAANNP010000001.1"/>
</dbReference>
<evidence type="ECO:0000313" key="2">
    <source>
        <dbReference type="EMBL" id="NHC12597.1"/>
    </source>
</evidence>
<dbReference type="Pfam" id="PF09407">
    <property type="entry name" value="AbiEi_1"/>
    <property type="match status" value="1"/>
</dbReference>
<dbReference type="EMBL" id="JAANNP010000001">
    <property type="protein sequence ID" value="NHC12597.1"/>
    <property type="molecule type" value="Genomic_DNA"/>
</dbReference>
<comment type="caution">
    <text evidence="2">The sequence shown here is derived from an EMBL/GenBank/DDBJ whole genome shotgun (WGS) entry which is preliminary data.</text>
</comment>